<gene>
    <name evidence="2" type="ORF">ZT3D7_G2785</name>
</gene>
<protein>
    <submittedName>
        <fullName evidence="2">Uncharacterized protein</fullName>
    </submittedName>
</protein>
<dbReference type="EMBL" id="LT853693">
    <property type="protein sequence ID" value="SMQ47637.1"/>
    <property type="molecule type" value="Genomic_DNA"/>
</dbReference>
<organism evidence="2 3">
    <name type="scientific">Zymoseptoria tritici (strain ST99CH_3D7)</name>
    <dbReference type="NCBI Taxonomy" id="1276538"/>
    <lineage>
        <taxon>Eukaryota</taxon>
        <taxon>Fungi</taxon>
        <taxon>Dikarya</taxon>
        <taxon>Ascomycota</taxon>
        <taxon>Pezizomycotina</taxon>
        <taxon>Dothideomycetes</taxon>
        <taxon>Dothideomycetidae</taxon>
        <taxon>Mycosphaerellales</taxon>
        <taxon>Mycosphaerellaceae</taxon>
        <taxon>Zymoseptoria</taxon>
    </lineage>
</organism>
<reference evidence="2 3" key="1">
    <citation type="submission" date="2016-06" db="EMBL/GenBank/DDBJ databases">
        <authorList>
            <person name="Kjaerup R.B."/>
            <person name="Dalgaard T.S."/>
            <person name="Juul-Madsen H.R."/>
        </authorList>
    </citation>
    <scope>NUCLEOTIDE SEQUENCE [LARGE SCALE GENOMIC DNA]</scope>
</reference>
<name>A0A1X7RKV4_ZYMT9</name>
<feature type="compositionally biased region" description="Basic and acidic residues" evidence="1">
    <location>
        <begin position="20"/>
        <end position="31"/>
    </location>
</feature>
<dbReference type="AlphaFoldDB" id="A0A1X7RKV4"/>
<keyword evidence="3" id="KW-1185">Reference proteome</keyword>
<dbReference type="Proteomes" id="UP000215127">
    <property type="component" value="Chromosome 2"/>
</dbReference>
<feature type="compositionally biased region" description="Polar residues" evidence="1">
    <location>
        <begin position="1"/>
        <end position="18"/>
    </location>
</feature>
<evidence type="ECO:0000313" key="3">
    <source>
        <dbReference type="Proteomes" id="UP000215127"/>
    </source>
</evidence>
<evidence type="ECO:0000313" key="2">
    <source>
        <dbReference type="EMBL" id="SMQ47637.1"/>
    </source>
</evidence>
<accession>A0A1X7RKV4</accession>
<feature type="region of interest" description="Disordered" evidence="1">
    <location>
        <begin position="1"/>
        <end position="40"/>
    </location>
</feature>
<evidence type="ECO:0000256" key="1">
    <source>
        <dbReference type="SAM" id="MobiDB-lite"/>
    </source>
</evidence>
<feature type="region of interest" description="Disordered" evidence="1">
    <location>
        <begin position="68"/>
        <end position="95"/>
    </location>
</feature>
<feature type="compositionally biased region" description="Basic and acidic residues" evidence="1">
    <location>
        <begin position="71"/>
        <end position="81"/>
    </location>
</feature>
<sequence length="119" mass="13403">MDSSTMHSTMRNESNTENNFDEKHVAERNEKASSYASEDSSEKVVWDARTVVALASLCLLWVGTIKASLPSRDDSPPDLDRLSTPPLFPRRHGSHSDVLDARRQYSCTCQCCAIQWLSR</sequence>
<proteinExistence type="predicted"/>